<dbReference type="Pfam" id="PF01535">
    <property type="entry name" value="PPR"/>
    <property type="match status" value="1"/>
</dbReference>
<comment type="caution">
    <text evidence="2">The sequence shown here is derived from an EMBL/GenBank/DDBJ whole genome shotgun (WGS) entry which is preliminary data.</text>
</comment>
<reference evidence="2 3" key="1">
    <citation type="submission" date="2020-08" db="EMBL/GenBank/DDBJ databases">
        <title>Plant Genome Project.</title>
        <authorList>
            <person name="Zhang R.-G."/>
        </authorList>
    </citation>
    <scope>NUCLEOTIDE SEQUENCE [LARGE SCALE GENOMIC DNA]</scope>
    <source>
        <tissue evidence="2">Rhizome</tissue>
    </source>
</reference>
<gene>
    <name evidence="2" type="ORF">ZIOFF_035277</name>
</gene>
<dbReference type="AlphaFoldDB" id="A0A8J5KXI2"/>
<dbReference type="Proteomes" id="UP000734854">
    <property type="component" value="Unassembled WGS sequence"/>
</dbReference>
<dbReference type="Gene3D" id="1.25.40.10">
    <property type="entry name" value="Tetratricopeptide repeat domain"/>
    <property type="match status" value="1"/>
</dbReference>
<accession>A0A8J5KXI2</accession>
<organism evidence="2 3">
    <name type="scientific">Zingiber officinale</name>
    <name type="common">Ginger</name>
    <name type="synonym">Amomum zingiber</name>
    <dbReference type="NCBI Taxonomy" id="94328"/>
    <lineage>
        <taxon>Eukaryota</taxon>
        <taxon>Viridiplantae</taxon>
        <taxon>Streptophyta</taxon>
        <taxon>Embryophyta</taxon>
        <taxon>Tracheophyta</taxon>
        <taxon>Spermatophyta</taxon>
        <taxon>Magnoliopsida</taxon>
        <taxon>Liliopsida</taxon>
        <taxon>Zingiberales</taxon>
        <taxon>Zingiberaceae</taxon>
        <taxon>Zingiber</taxon>
    </lineage>
</organism>
<evidence type="ECO:0000256" key="1">
    <source>
        <dbReference type="ARBA" id="ARBA00022737"/>
    </source>
</evidence>
<keyword evidence="1" id="KW-0677">Repeat</keyword>
<dbReference type="EMBL" id="JACMSC010000010">
    <property type="protein sequence ID" value="KAG6502988.1"/>
    <property type="molecule type" value="Genomic_DNA"/>
</dbReference>
<protein>
    <recommendedName>
        <fullName evidence="4">Pentatricopeptide repeat-containing protein</fullName>
    </recommendedName>
</protein>
<evidence type="ECO:0008006" key="4">
    <source>
        <dbReference type="Google" id="ProtNLM"/>
    </source>
</evidence>
<name>A0A8J5KXI2_ZINOF</name>
<dbReference type="InterPro" id="IPR002885">
    <property type="entry name" value="PPR_rpt"/>
</dbReference>
<sequence length="109" mass="12560">MEVVNVKPTKDIYMEFVKALAERSETANDPDNARSFFDHMMNSGYKLDDRCVAKMIAAYAKNNLLDKALDMLLTLEKDGSQPCIETYTVLGTDSASYNWLKRQKQHYKR</sequence>
<dbReference type="PANTHER" id="PTHR46862:SF2">
    <property type="entry name" value="OS02G0611400 PROTEIN"/>
    <property type="match status" value="1"/>
</dbReference>
<proteinExistence type="predicted"/>
<evidence type="ECO:0000313" key="2">
    <source>
        <dbReference type="EMBL" id="KAG6502988.1"/>
    </source>
</evidence>
<dbReference type="InterPro" id="IPR011990">
    <property type="entry name" value="TPR-like_helical_dom_sf"/>
</dbReference>
<keyword evidence="3" id="KW-1185">Reference proteome</keyword>
<evidence type="ECO:0000313" key="3">
    <source>
        <dbReference type="Proteomes" id="UP000734854"/>
    </source>
</evidence>
<dbReference type="PANTHER" id="PTHR46862">
    <property type="entry name" value="OS07G0661900 PROTEIN"/>
    <property type="match status" value="1"/>
</dbReference>